<keyword evidence="1" id="KW-0812">Transmembrane</keyword>
<keyword evidence="3" id="KW-1185">Reference proteome</keyword>
<evidence type="ECO:0000313" key="2">
    <source>
        <dbReference type="EMBL" id="KAL0574398.1"/>
    </source>
</evidence>
<keyword evidence="1" id="KW-0472">Membrane</keyword>
<gene>
    <name evidence="2" type="ORF">V5O48_007556</name>
</gene>
<evidence type="ECO:0000313" key="3">
    <source>
        <dbReference type="Proteomes" id="UP001465976"/>
    </source>
</evidence>
<name>A0ABR3FGA7_9AGAR</name>
<comment type="caution">
    <text evidence="2">The sequence shown here is derived from an EMBL/GenBank/DDBJ whole genome shotgun (WGS) entry which is preliminary data.</text>
</comment>
<feature type="transmembrane region" description="Helical" evidence="1">
    <location>
        <begin position="38"/>
        <end position="60"/>
    </location>
</feature>
<keyword evidence="1" id="KW-1133">Transmembrane helix</keyword>
<evidence type="ECO:0000256" key="1">
    <source>
        <dbReference type="SAM" id="Phobius"/>
    </source>
</evidence>
<feature type="transmembrane region" description="Helical" evidence="1">
    <location>
        <begin position="235"/>
        <end position="258"/>
    </location>
</feature>
<feature type="transmembrane region" description="Helical" evidence="1">
    <location>
        <begin position="448"/>
        <end position="474"/>
    </location>
</feature>
<dbReference type="EMBL" id="JBAHYK010000401">
    <property type="protein sequence ID" value="KAL0574398.1"/>
    <property type="molecule type" value="Genomic_DNA"/>
</dbReference>
<feature type="transmembrane region" description="Helical" evidence="1">
    <location>
        <begin position="210"/>
        <end position="229"/>
    </location>
</feature>
<reference evidence="2 3" key="1">
    <citation type="submission" date="2024-02" db="EMBL/GenBank/DDBJ databases">
        <title>A draft genome for the cacao thread blight pathogen Marasmius crinis-equi.</title>
        <authorList>
            <person name="Cohen S.P."/>
            <person name="Baruah I.K."/>
            <person name="Amoako-Attah I."/>
            <person name="Bukari Y."/>
            <person name="Meinhardt L.W."/>
            <person name="Bailey B.A."/>
        </authorList>
    </citation>
    <scope>NUCLEOTIDE SEQUENCE [LARGE SCALE GENOMIC DNA]</scope>
    <source>
        <strain evidence="2 3">GH-76</strain>
    </source>
</reference>
<proteinExistence type="predicted"/>
<dbReference type="PANTHER" id="PTHR35043">
    <property type="entry name" value="TRANSCRIPTION FACTOR DOMAIN-CONTAINING PROTEIN"/>
    <property type="match status" value="1"/>
</dbReference>
<dbReference type="Proteomes" id="UP001465976">
    <property type="component" value="Unassembled WGS sequence"/>
</dbReference>
<feature type="transmembrane region" description="Helical" evidence="1">
    <location>
        <begin position="407"/>
        <end position="433"/>
    </location>
</feature>
<dbReference type="PANTHER" id="PTHR35043:SF7">
    <property type="entry name" value="TRANSCRIPTION FACTOR DOMAIN-CONTAINING PROTEIN"/>
    <property type="match status" value="1"/>
</dbReference>
<sequence>MSDIFLSCFTIILISIWVSMHPDVPDVQYVGESDVGSFLNQLIIMTLSFLFPELIAMWAAQQRKEAGIIAKKYKDYGWTKAHAYLAIMGGLALYDKDGEFRGYLDDSDNFKEEDRALAKEIEQWLRGRSHSKIVEADGSSVQSNEESEVSSSTLCTSPVFHGYSNPKEEHLTPKPSFLEPYSCLLEYMLSRGLINLTESEIKANLNHGDVFAKLSALLSTGWFLVQIIARGAQGLVITELEVVTLSFTVLNIAAYVIWWDKPQRVRYPVRVTWGPTTSKASSPASPGPFFFGWASKLWTELRSRLVADFTSVVFIDGATTGKRRRKTWMLSKLGLYPFIFLSHKFDDLLRLEIDKSRQERRTPTNMFNAGETENPIVAFVGISLAIVVGAVHFVAWESQFPTTFLRIVWLTSASVLVALPVAFILGAMVGAIFDDILPPVIETTISTVFWLVMFLLVICYPIARLTLVVLAIYIPLKYGLPESAYHDVEWTHYIPHIG</sequence>
<protein>
    <submittedName>
        <fullName evidence="2">Uncharacterized protein</fullName>
    </submittedName>
</protein>
<organism evidence="2 3">
    <name type="scientific">Marasmius crinis-equi</name>
    <dbReference type="NCBI Taxonomy" id="585013"/>
    <lineage>
        <taxon>Eukaryota</taxon>
        <taxon>Fungi</taxon>
        <taxon>Dikarya</taxon>
        <taxon>Basidiomycota</taxon>
        <taxon>Agaricomycotina</taxon>
        <taxon>Agaricomycetes</taxon>
        <taxon>Agaricomycetidae</taxon>
        <taxon>Agaricales</taxon>
        <taxon>Marasmiineae</taxon>
        <taxon>Marasmiaceae</taxon>
        <taxon>Marasmius</taxon>
    </lineage>
</organism>
<feature type="transmembrane region" description="Helical" evidence="1">
    <location>
        <begin position="376"/>
        <end position="395"/>
    </location>
</feature>
<accession>A0ABR3FGA7</accession>